<comment type="caution">
    <text evidence="2">The sequence shown here is derived from an EMBL/GenBank/DDBJ whole genome shotgun (WGS) entry which is preliminary data.</text>
</comment>
<name>A0A533I9B4_PARDE</name>
<evidence type="ECO:0008006" key="4">
    <source>
        <dbReference type="Google" id="ProtNLM"/>
    </source>
</evidence>
<protein>
    <recommendedName>
        <fullName evidence="4">Lipoprotein</fullName>
    </recommendedName>
</protein>
<reference evidence="2 3" key="1">
    <citation type="journal article" date="2017" name="Nat. Commun.">
        <title>In situ click chemistry generation of cyclooxygenase-2 inhibitors.</title>
        <authorList>
            <person name="Bhardwaj A."/>
            <person name="Kaur J."/>
            <person name="Wuest M."/>
            <person name="Wuest F."/>
        </authorList>
    </citation>
    <scope>NUCLEOTIDE SEQUENCE [LARGE SCALE GENOMIC DNA]</scope>
    <source>
        <strain evidence="2">S2_012_000_R3_94</strain>
    </source>
</reference>
<feature type="signal peptide" evidence="1">
    <location>
        <begin position="1"/>
        <end position="23"/>
    </location>
</feature>
<organism evidence="2 3">
    <name type="scientific">Paracoccus denitrificans</name>
    <dbReference type="NCBI Taxonomy" id="266"/>
    <lineage>
        <taxon>Bacteria</taxon>
        <taxon>Pseudomonadati</taxon>
        <taxon>Pseudomonadota</taxon>
        <taxon>Alphaproteobacteria</taxon>
        <taxon>Rhodobacterales</taxon>
        <taxon>Paracoccaceae</taxon>
        <taxon>Paracoccus</taxon>
    </lineage>
</organism>
<evidence type="ECO:0000313" key="3">
    <source>
        <dbReference type="Proteomes" id="UP000315344"/>
    </source>
</evidence>
<keyword evidence="1" id="KW-0732">Signal</keyword>
<accession>A0A533I9B4</accession>
<gene>
    <name evidence="2" type="ORF">DI616_07210</name>
</gene>
<dbReference type="PROSITE" id="PS51257">
    <property type="entry name" value="PROKAR_LIPOPROTEIN"/>
    <property type="match status" value="1"/>
</dbReference>
<sequence>MRHRQIIGMGAMTALAAVLSACGASDAGLAQPPRAKPATLPVRLEGPTADTSILAGVSTKSGELLILENDGSVTRTKVDSDQGRQTLRQTDAAIFSLTDVLVEDTSVPLEDLPKPPRAQDIAIEEFAARRSTALPARIGRAPEDAFLGGAVVKIAQPGRKGGGDMVSVQVRLRQGVDESTAFAYATCTLAAWAKTSNTPYGRHIRTVFAEDGGVVSAESIFTMSKSTPLGLRVMEQEQTLQECRAHGIPARVAAVGPVKGTN</sequence>
<dbReference type="EMBL" id="VAFL01000004">
    <property type="protein sequence ID" value="TKW67425.1"/>
    <property type="molecule type" value="Genomic_DNA"/>
</dbReference>
<evidence type="ECO:0000313" key="2">
    <source>
        <dbReference type="EMBL" id="TKW67425.1"/>
    </source>
</evidence>
<evidence type="ECO:0000256" key="1">
    <source>
        <dbReference type="SAM" id="SignalP"/>
    </source>
</evidence>
<dbReference type="Proteomes" id="UP000315344">
    <property type="component" value="Unassembled WGS sequence"/>
</dbReference>
<dbReference type="AlphaFoldDB" id="A0A533I9B4"/>
<proteinExistence type="predicted"/>
<feature type="chain" id="PRO_5022174861" description="Lipoprotein" evidence="1">
    <location>
        <begin position="24"/>
        <end position="262"/>
    </location>
</feature>